<dbReference type="PROSITE" id="PS50048">
    <property type="entry name" value="ZN2_CY6_FUNGAL_2"/>
    <property type="match status" value="1"/>
</dbReference>
<evidence type="ECO:0000259" key="9">
    <source>
        <dbReference type="PROSITE" id="PS50048"/>
    </source>
</evidence>
<evidence type="ECO:0000256" key="5">
    <source>
        <dbReference type="ARBA" id="ARBA00023163"/>
    </source>
</evidence>
<keyword evidence="4" id="KW-0238">DNA-binding</keyword>
<evidence type="ECO:0000313" key="10">
    <source>
        <dbReference type="EMBL" id="WPH04220.1"/>
    </source>
</evidence>
<comment type="subcellular location">
    <subcellularLocation>
        <location evidence="1">Nucleus</location>
    </subcellularLocation>
</comment>
<dbReference type="GO" id="GO:0006351">
    <property type="term" value="P:DNA-templated transcription"/>
    <property type="evidence" value="ECO:0007669"/>
    <property type="project" value="InterPro"/>
</dbReference>
<dbReference type="Pfam" id="PF04082">
    <property type="entry name" value="Fungal_trans"/>
    <property type="match status" value="1"/>
</dbReference>
<proteinExistence type="predicted"/>
<protein>
    <submittedName>
        <fullName evidence="10">Transcriptional regulatory protein</fullName>
    </submittedName>
</protein>
<gene>
    <name evidence="10" type="ORF">R9X50_00710900</name>
</gene>
<dbReference type="PANTHER" id="PTHR47540">
    <property type="entry name" value="THIAMINE REPRESSIBLE GENES REGULATORY PROTEIN THI5"/>
    <property type="match status" value="1"/>
</dbReference>
<accession>A0AAQ3MAU5</accession>
<keyword evidence="11" id="KW-1185">Reference proteome</keyword>
<organism evidence="10 11">
    <name type="scientific">Acrodontium crateriforme</name>
    <dbReference type="NCBI Taxonomy" id="150365"/>
    <lineage>
        <taxon>Eukaryota</taxon>
        <taxon>Fungi</taxon>
        <taxon>Dikarya</taxon>
        <taxon>Ascomycota</taxon>
        <taxon>Pezizomycotina</taxon>
        <taxon>Dothideomycetes</taxon>
        <taxon>Dothideomycetidae</taxon>
        <taxon>Mycosphaerellales</taxon>
        <taxon>Teratosphaeriaceae</taxon>
        <taxon>Acrodontium</taxon>
    </lineage>
</organism>
<dbReference type="SUPFAM" id="SSF57701">
    <property type="entry name" value="Zn2/Cys6 DNA-binding domain"/>
    <property type="match status" value="1"/>
</dbReference>
<evidence type="ECO:0000256" key="2">
    <source>
        <dbReference type="ARBA" id="ARBA00022723"/>
    </source>
</evidence>
<feature type="domain" description="Zn(2)-C6 fungal-type" evidence="9">
    <location>
        <begin position="28"/>
        <end position="57"/>
    </location>
</feature>
<feature type="transmembrane region" description="Helical" evidence="8">
    <location>
        <begin position="522"/>
        <end position="541"/>
    </location>
</feature>
<dbReference type="Gene3D" id="4.10.240.10">
    <property type="entry name" value="Zn(2)-C6 fungal-type DNA-binding domain"/>
    <property type="match status" value="1"/>
</dbReference>
<feature type="region of interest" description="Disordered" evidence="7">
    <location>
        <begin position="600"/>
        <end position="634"/>
    </location>
</feature>
<dbReference type="CDD" id="cd00067">
    <property type="entry name" value="GAL4"/>
    <property type="match status" value="1"/>
</dbReference>
<dbReference type="PROSITE" id="PS00463">
    <property type="entry name" value="ZN2_CY6_FUNGAL_1"/>
    <property type="match status" value="1"/>
</dbReference>
<evidence type="ECO:0000256" key="8">
    <source>
        <dbReference type="SAM" id="Phobius"/>
    </source>
</evidence>
<keyword evidence="5" id="KW-0804">Transcription</keyword>
<reference evidence="10 11" key="1">
    <citation type="submission" date="2023-11" db="EMBL/GenBank/DDBJ databases">
        <title>An acidophilic fungus is an integral part of prey digestion in a carnivorous sundew plant.</title>
        <authorList>
            <person name="Tsai I.J."/>
        </authorList>
    </citation>
    <scope>NUCLEOTIDE SEQUENCE [LARGE SCALE GENOMIC DNA]</scope>
    <source>
        <strain evidence="10">169a</strain>
    </source>
</reference>
<keyword evidence="6" id="KW-0539">Nucleus</keyword>
<dbReference type="GO" id="GO:0000981">
    <property type="term" value="F:DNA-binding transcription factor activity, RNA polymerase II-specific"/>
    <property type="evidence" value="ECO:0007669"/>
    <property type="project" value="InterPro"/>
</dbReference>
<keyword evidence="2" id="KW-0479">Metal-binding</keyword>
<dbReference type="AlphaFoldDB" id="A0AAQ3MAU5"/>
<dbReference type="CDD" id="cd12148">
    <property type="entry name" value="fungal_TF_MHR"/>
    <property type="match status" value="1"/>
</dbReference>
<dbReference type="GO" id="GO:0008270">
    <property type="term" value="F:zinc ion binding"/>
    <property type="evidence" value="ECO:0007669"/>
    <property type="project" value="InterPro"/>
</dbReference>
<dbReference type="Pfam" id="PF00172">
    <property type="entry name" value="Zn_clus"/>
    <property type="match status" value="1"/>
</dbReference>
<evidence type="ECO:0000256" key="7">
    <source>
        <dbReference type="SAM" id="MobiDB-lite"/>
    </source>
</evidence>
<dbReference type="Proteomes" id="UP001303373">
    <property type="component" value="Chromosome 12"/>
</dbReference>
<dbReference type="GO" id="GO:0045944">
    <property type="term" value="P:positive regulation of transcription by RNA polymerase II"/>
    <property type="evidence" value="ECO:0007669"/>
    <property type="project" value="TreeGrafter"/>
</dbReference>
<dbReference type="InterPro" id="IPR001138">
    <property type="entry name" value="Zn2Cys6_DnaBD"/>
</dbReference>
<keyword evidence="3" id="KW-0805">Transcription regulation</keyword>
<dbReference type="GO" id="GO:0043565">
    <property type="term" value="F:sequence-specific DNA binding"/>
    <property type="evidence" value="ECO:0007669"/>
    <property type="project" value="TreeGrafter"/>
</dbReference>
<dbReference type="SMART" id="SM00906">
    <property type="entry name" value="Fungal_trans"/>
    <property type="match status" value="1"/>
</dbReference>
<evidence type="ECO:0000256" key="4">
    <source>
        <dbReference type="ARBA" id="ARBA00023125"/>
    </source>
</evidence>
<evidence type="ECO:0000313" key="11">
    <source>
        <dbReference type="Proteomes" id="UP001303373"/>
    </source>
</evidence>
<dbReference type="InterPro" id="IPR007219">
    <property type="entry name" value="XnlR_reg_dom"/>
</dbReference>
<keyword evidence="8" id="KW-0812">Transmembrane</keyword>
<feature type="compositionally biased region" description="Polar residues" evidence="7">
    <location>
        <begin position="612"/>
        <end position="634"/>
    </location>
</feature>
<dbReference type="GO" id="GO:0005634">
    <property type="term" value="C:nucleus"/>
    <property type="evidence" value="ECO:0007669"/>
    <property type="project" value="UniProtKB-SubCell"/>
</dbReference>
<sequence length="682" mass="76211">MGLQKGMTLSNSRDSDDRPVKRQKVTRACDACKSRKRRCTGELPCSLCFNNGAECTYTAAYTRGRLVEPLPSEYATNGNAGARSGQPTNVYRDASPDGEMTTFAGQYLGPASPYAFLRRAWKRFGGGGNAERETQRGIDPGQAGSIFSFGDRQVVSQPSTQDFRLPDRATTSKLLNKYFDQTMATYRFLHRQTIAEWLETYHQVEEDVLGDVSLSPARRALVLMVLATACMFEVEGDHTALDIDDRSWQESERLHQMARRILADERGKVMLVSVQARLALCLYLMQTSRPNQAWYTFGTTVQMIFALGMHRAGTGSTLQMDPVKHECRKRAFWAASTLDAYLSVILGRPPLIHEDDVDQNFPVSMEDEDLTSEPMEPDAVLKDKDSVITASILHAKLARVIKRAAREQYAVARRTHQRIIDTATKLNAETAAWKNSLPVVLSGAVRPSSLMPVYRRQINVLQLAHAHTIMLSNRPLLLQNTTSNASGAAVQEHLDSCISAAKSTLDLVINTPLVAHRSAFPALWMTQYVTFLALSITYVWLIQRRHGRLAAIEARFTDDELMSRAESVQKYLADATRTNAPSLRYNIVLEELHQEAQRLLRKTDQGPARETAINSDNEGLQSRPQLQSTQNSSALETQAIGGTLPDETFDWTAWGSDFPIDPDLWLQLDSIPFIDCSMETPD</sequence>
<keyword evidence="8" id="KW-1133">Transmembrane helix</keyword>
<dbReference type="EMBL" id="CP138591">
    <property type="protein sequence ID" value="WPH04220.1"/>
    <property type="molecule type" value="Genomic_DNA"/>
</dbReference>
<keyword evidence="8" id="KW-0472">Membrane</keyword>
<dbReference type="SMART" id="SM00066">
    <property type="entry name" value="GAL4"/>
    <property type="match status" value="1"/>
</dbReference>
<evidence type="ECO:0000256" key="6">
    <source>
        <dbReference type="ARBA" id="ARBA00023242"/>
    </source>
</evidence>
<dbReference type="InterPro" id="IPR051711">
    <property type="entry name" value="Stress_Response_Reg"/>
</dbReference>
<dbReference type="InterPro" id="IPR036864">
    <property type="entry name" value="Zn2-C6_fun-type_DNA-bd_sf"/>
</dbReference>
<evidence type="ECO:0000256" key="1">
    <source>
        <dbReference type="ARBA" id="ARBA00004123"/>
    </source>
</evidence>
<name>A0AAQ3MAU5_9PEZI</name>
<evidence type="ECO:0000256" key="3">
    <source>
        <dbReference type="ARBA" id="ARBA00023015"/>
    </source>
</evidence>
<dbReference type="PANTHER" id="PTHR47540:SF3">
    <property type="entry name" value="ZN(II)2CYS6 TRANSCRIPTION FACTOR (EUROFUNG)"/>
    <property type="match status" value="1"/>
</dbReference>
<feature type="region of interest" description="Disordered" evidence="7">
    <location>
        <begin position="1"/>
        <end position="21"/>
    </location>
</feature>